<sequence>MRIVAVLMLLVLAGCGARGAAQEEPAGQQQPDPLRGKTFLAMAVTESGEPRQLAPETELSVEFTDDGRLIARAGCNIMQGQVDTADGTLTVDGGLSMTEMGCDTARHDQDEFVAGVLSANPKWELTDGRLTIRTGTTVFDMAAEAETTRDLKGTTWVLDTLVDGQTASSMPAGAPEVTLVFDGTKVVAETHCNGYTAEYVIAGDTVTFTPGMSTLMACAPEIMQGEKAVADALRDEVTYELTADRLTFTHPSGKGIGLHAQ</sequence>
<dbReference type="PANTHER" id="PTHR35535">
    <property type="entry name" value="HEAT SHOCK PROTEIN HSLJ"/>
    <property type="match status" value="1"/>
</dbReference>
<feature type="domain" description="DUF306" evidence="2">
    <location>
        <begin position="149"/>
        <end position="254"/>
    </location>
</feature>
<dbReference type="InterPro" id="IPR038670">
    <property type="entry name" value="HslJ-like_sf"/>
</dbReference>
<keyword evidence="1" id="KW-0732">Signal</keyword>
<feature type="domain" description="DUF306" evidence="2">
    <location>
        <begin position="37"/>
        <end position="135"/>
    </location>
</feature>
<dbReference type="PROSITE" id="PS51257">
    <property type="entry name" value="PROKAR_LIPOPROTEIN"/>
    <property type="match status" value="1"/>
</dbReference>
<keyword evidence="3" id="KW-0346">Stress response</keyword>
<feature type="signal peptide" evidence="1">
    <location>
        <begin position="1"/>
        <end position="20"/>
    </location>
</feature>
<feature type="chain" id="PRO_5030663828" evidence="1">
    <location>
        <begin position="21"/>
        <end position="261"/>
    </location>
</feature>
<organism evidence="3 4">
    <name type="scientific">Actinophytocola algeriensis</name>
    <dbReference type="NCBI Taxonomy" id="1768010"/>
    <lineage>
        <taxon>Bacteria</taxon>
        <taxon>Bacillati</taxon>
        <taxon>Actinomycetota</taxon>
        <taxon>Actinomycetes</taxon>
        <taxon>Pseudonocardiales</taxon>
        <taxon>Pseudonocardiaceae</taxon>
    </lineage>
</organism>
<comment type="caution">
    <text evidence="3">The sequence shown here is derived from an EMBL/GenBank/DDBJ whole genome shotgun (WGS) entry which is preliminary data.</text>
</comment>
<dbReference type="Gene3D" id="2.40.128.270">
    <property type="match status" value="2"/>
</dbReference>
<evidence type="ECO:0000313" key="3">
    <source>
        <dbReference type="EMBL" id="MBB4903944.1"/>
    </source>
</evidence>
<dbReference type="PANTHER" id="PTHR35535:SF1">
    <property type="entry name" value="HEAT SHOCK PROTEIN HSLJ"/>
    <property type="match status" value="1"/>
</dbReference>
<evidence type="ECO:0000256" key="1">
    <source>
        <dbReference type="SAM" id="SignalP"/>
    </source>
</evidence>
<reference evidence="3 4" key="1">
    <citation type="submission" date="2020-08" db="EMBL/GenBank/DDBJ databases">
        <title>Genomic Encyclopedia of Type Strains, Phase III (KMG-III): the genomes of soil and plant-associated and newly described type strains.</title>
        <authorList>
            <person name="Whitman W."/>
        </authorList>
    </citation>
    <scope>NUCLEOTIDE SEQUENCE [LARGE SCALE GENOMIC DNA]</scope>
    <source>
        <strain evidence="3 4">CECT 8960</strain>
    </source>
</reference>
<evidence type="ECO:0000313" key="4">
    <source>
        <dbReference type="Proteomes" id="UP000520767"/>
    </source>
</evidence>
<dbReference type="Proteomes" id="UP000520767">
    <property type="component" value="Unassembled WGS sequence"/>
</dbReference>
<dbReference type="RefSeq" id="WP_184808259.1">
    <property type="nucleotide sequence ID" value="NZ_JACHJQ010000001.1"/>
</dbReference>
<dbReference type="InterPro" id="IPR005184">
    <property type="entry name" value="DUF306_Meta_HslJ"/>
</dbReference>
<dbReference type="AlphaFoldDB" id="A0A7W7VBF1"/>
<keyword evidence="4" id="KW-1185">Reference proteome</keyword>
<dbReference type="InterPro" id="IPR053147">
    <property type="entry name" value="Hsp_HslJ-like"/>
</dbReference>
<dbReference type="EMBL" id="JACHJQ010000001">
    <property type="protein sequence ID" value="MBB4903944.1"/>
    <property type="molecule type" value="Genomic_DNA"/>
</dbReference>
<gene>
    <name evidence="3" type="ORF">FHR82_000154</name>
</gene>
<accession>A0A7W7VBF1</accession>
<proteinExistence type="predicted"/>
<evidence type="ECO:0000259" key="2">
    <source>
        <dbReference type="Pfam" id="PF03724"/>
    </source>
</evidence>
<dbReference type="Pfam" id="PF03724">
    <property type="entry name" value="META"/>
    <property type="match status" value="2"/>
</dbReference>
<name>A0A7W7VBF1_9PSEU</name>
<protein>
    <submittedName>
        <fullName evidence="3">Heat shock protein HslJ</fullName>
    </submittedName>
</protein>